<keyword evidence="9" id="KW-0238">DNA-binding</keyword>
<dbReference type="FunFam" id="3.30.160.60:FF:000362">
    <property type="entry name" value="Zinc finger protein 606"/>
    <property type="match status" value="1"/>
</dbReference>
<dbReference type="FunFam" id="3.30.160.60:FF:000034">
    <property type="entry name" value="zinc finger protein 25"/>
    <property type="match status" value="2"/>
</dbReference>
<dbReference type="InterPro" id="IPR013087">
    <property type="entry name" value="Znf_C2H2_type"/>
</dbReference>
<feature type="domain" description="C2H2-type" evidence="13">
    <location>
        <begin position="212"/>
        <end position="239"/>
    </location>
</feature>
<dbReference type="Gene3D" id="6.10.140.140">
    <property type="match status" value="1"/>
</dbReference>
<keyword evidence="5" id="KW-0677">Repeat</keyword>
<keyword evidence="6 12" id="KW-0863">Zinc-finger</keyword>
<evidence type="ECO:0000256" key="9">
    <source>
        <dbReference type="ARBA" id="ARBA00023125"/>
    </source>
</evidence>
<feature type="domain" description="KRAB" evidence="14">
    <location>
        <begin position="16"/>
        <end position="87"/>
    </location>
</feature>
<dbReference type="CTD" id="100419780"/>
<reference evidence="15 16" key="2">
    <citation type="journal article" date="2012" name="Nature">
        <title>Insights into hominid evolution from the gorilla genome sequence.</title>
        <authorList>
            <person name="Scally A."/>
            <person name="Dutheil J.Y."/>
            <person name="Hillier L.W."/>
            <person name="Jordan G.E."/>
            <person name="Goodhead I."/>
            <person name="Herrero J."/>
            <person name="Hobolth A."/>
            <person name="Lappalainen T."/>
            <person name="Mailund T."/>
            <person name="Marques-Bonet T."/>
            <person name="McCarthy S."/>
            <person name="Montgomery S.H."/>
            <person name="Schwalie P.C."/>
            <person name="Tang Y.A."/>
            <person name="Ward M.C."/>
            <person name="Xue Y."/>
            <person name="Yngvadottir B."/>
            <person name="Alkan C."/>
            <person name="Andersen L.N."/>
            <person name="Ayub Q."/>
            <person name="Ball E.V."/>
            <person name="Beal K."/>
            <person name="Bradley B.J."/>
            <person name="Chen Y."/>
            <person name="Clee C.M."/>
            <person name="Fitzgerald S."/>
            <person name="Graves T.A."/>
            <person name="Gu Y."/>
            <person name="Heath P."/>
            <person name="Heger A."/>
            <person name="Karakoc E."/>
            <person name="Kolb-Kokocinski A."/>
            <person name="Laird G.K."/>
            <person name="Lunter G."/>
            <person name="Meader S."/>
            <person name="Mort M."/>
            <person name="Mullikin J.C."/>
            <person name="Munch K."/>
            <person name="O'Connor T.D."/>
            <person name="Phillips A.D."/>
            <person name="Prado-Martinez J."/>
            <person name="Rogers A.S."/>
            <person name="Sajjadian S."/>
            <person name="Schmidt D."/>
            <person name="Shaw K."/>
            <person name="Simpson J.T."/>
            <person name="Stenson P.D."/>
            <person name="Turner D.J."/>
            <person name="Vigilant L."/>
            <person name="Vilella A.J."/>
            <person name="Whitener W."/>
            <person name="Zhu B."/>
            <person name="Cooper D.N."/>
            <person name="de Jong P."/>
            <person name="Dermitzakis E.T."/>
            <person name="Eichler E.E."/>
            <person name="Flicek P."/>
            <person name="Goldman N."/>
            <person name="Mundy N.I."/>
            <person name="Ning Z."/>
            <person name="Odom D.T."/>
            <person name="Ponting C.P."/>
            <person name="Quail M.A."/>
            <person name="Ryder O.A."/>
            <person name="Searle S.M."/>
            <person name="Warren W.C."/>
            <person name="Wilson R.K."/>
            <person name="Schierup M.H."/>
            <person name="Rogers J."/>
            <person name="Tyler-Smith C."/>
            <person name="Durbin R."/>
        </authorList>
    </citation>
    <scope>NUCLEOTIDE SEQUENCE [LARGE SCALE GENOMIC DNA]</scope>
</reference>
<evidence type="ECO:0000256" key="2">
    <source>
        <dbReference type="ARBA" id="ARBA00004123"/>
    </source>
</evidence>
<accession>A0A2I2ZJB4</accession>
<evidence type="ECO:0000256" key="6">
    <source>
        <dbReference type="ARBA" id="ARBA00022771"/>
    </source>
</evidence>
<keyword evidence="8" id="KW-0805">Transcription regulation</keyword>
<dbReference type="GeneTree" id="ENSGT00940000153236"/>
<gene>
    <name evidence="15" type="primary">ZNF722</name>
</gene>
<dbReference type="SMART" id="SM00355">
    <property type="entry name" value="ZnF_C2H2"/>
    <property type="match status" value="7"/>
</dbReference>
<dbReference type="KEGG" id="ggo:101131123"/>
<feature type="domain" description="C2H2-type" evidence="13">
    <location>
        <begin position="296"/>
        <end position="323"/>
    </location>
</feature>
<keyword evidence="7" id="KW-0862">Zinc</keyword>
<feature type="domain" description="C2H2-type" evidence="13">
    <location>
        <begin position="185"/>
        <end position="212"/>
    </location>
</feature>
<dbReference type="GO" id="GO:0008270">
    <property type="term" value="F:zinc ion binding"/>
    <property type="evidence" value="ECO:0007669"/>
    <property type="project" value="UniProtKB-KW"/>
</dbReference>
<dbReference type="EMBL" id="CABD030051962">
    <property type="status" value="NOT_ANNOTATED_CDS"/>
    <property type="molecule type" value="Genomic_DNA"/>
</dbReference>
<dbReference type="PROSITE" id="PS00028">
    <property type="entry name" value="ZINC_FINGER_C2H2_1"/>
    <property type="match status" value="6"/>
</dbReference>
<feature type="domain" description="C2H2-type" evidence="13">
    <location>
        <begin position="352"/>
        <end position="379"/>
    </location>
</feature>
<dbReference type="PANTHER" id="PTHR19818:SF158">
    <property type="entry name" value="C2H2-TYPE DOMAIN-CONTAINING PROTEIN-RELATED"/>
    <property type="match status" value="1"/>
</dbReference>
<dbReference type="PROSITE" id="PS50157">
    <property type="entry name" value="ZINC_FINGER_C2H2_2"/>
    <property type="match status" value="7"/>
</dbReference>
<dbReference type="GO" id="GO:0006357">
    <property type="term" value="P:regulation of transcription by RNA polymerase II"/>
    <property type="evidence" value="ECO:0000318"/>
    <property type="project" value="GO_Central"/>
</dbReference>
<dbReference type="Pfam" id="PF00096">
    <property type="entry name" value="zf-C2H2"/>
    <property type="match status" value="4"/>
</dbReference>
<dbReference type="PANTHER" id="PTHR19818">
    <property type="entry name" value="ZINC FINGER PROTEIN ZIC AND GLI"/>
    <property type="match status" value="1"/>
</dbReference>
<organism evidence="15 16">
    <name type="scientific">Gorilla gorilla gorilla</name>
    <name type="common">Western lowland gorilla</name>
    <dbReference type="NCBI Taxonomy" id="9595"/>
    <lineage>
        <taxon>Eukaryota</taxon>
        <taxon>Metazoa</taxon>
        <taxon>Chordata</taxon>
        <taxon>Craniata</taxon>
        <taxon>Vertebrata</taxon>
        <taxon>Euteleostomi</taxon>
        <taxon>Mammalia</taxon>
        <taxon>Eutheria</taxon>
        <taxon>Euarchontoglires</taxon>
        <taxon>Primates</taxon>
        <taxon>Haplorrhini</taxon>
        <taxon>Catarrhini</taxon>
        <taxon>Hominidae</taxon>
        <taxon>Gorilla</taxon>
    </lineage>
</organism>
<dbReference type="GO" id="GO:0045944">
    <property type="term" value="P:positive regulation of transcription by RNA polymerase II"/>
    <property type="evidence" value="ECO:0007669"/>
    <property type="project" value="UniProtKB-ARBA"/>
</dbReference>
<feature type="domain" description="C2H2-type" evidence="13">
    <location>
        <begin position="268"/>
        <end position="295"/>
    </location>
</feature>
<name>A0A2I2ZJB4_GORGO</name>
<dbReference type="EMBL" id="CABD030051961">
    <property type="status" value="NOT_ANNOTATED_CDS"/>
    <property type="molecule type" value="Genomic_DNA"/>
</dbReference>
<protein>
    <submittedName>
        <fullName evidence="15">Zinc finger protein 722</fullName>
    </submittedName>
</protein>
<dbReference type="GO" id="GO:0000978">
    <property type="term" value="F:RNA polymerase II cis-regulatory region sequence-specific DNA binding"/>
    <property type="evidence" value="ECO:0000318"/>
    <property type="project" value="GO_Central"/>
</dbReference>
<dbReference type="GO" id="GO:0000981">
    <property type="term" value="F:DNA-binding transcription factor activity, RNA polymerase II-specific"/>
    <property type="evidence" value="ECO:0000318"/>
    <property type="project" value="GO_Central"/>
</dbReference>
<dbReference type="InterPro" id="IPR001909">
    <property type="entry name" value="KRAB"/>
</dbReference>
<dbReference type="FunFam" id="3.30.160.60:FF:001408">
    <property type="entry name" value="Zinc finger protein 260"/>
    <property type="match status" value="1"/>
</dbReference>
<dbReference type="Ensembl" id="ENSGGOT00000042649.1">
    <property type="protein sequence ID" value="ENSGGOP00000047325.1"/>
    <property type="gene ID" value="ENSGGOG00000043913.1"/>
</dbReference>
<evidence type="ECO:0000256" key="10">
    <source>
        <dbReference type="ARBA" id="ARBA00023163"/>
    </source>
</evidence>
<evidence type="ECO:0000256" key="8">
    <source>
        <dbReference type="ARBA" id="ARBA00023015"/>
    </source>
</evidence>
<reference evidence="15" key="4">
    <citation type="submission" date="2025-09" db="UniProtKB">
        <authorList>
            <consortium name="Ensembl"/>
        </authorList>
    </citation>
    <scope>IDENTIFICATION</scope>
</reference>
<dbReference type="Gene3D" id="3.30.160.60">
    <property type="entry name" value="Classic Zinc Finger"/>
    <property type="match status" value="7"/>
</dbReference>
<evidence type="ECO:0000256" key="11">
    <source>
        <dbReference type="ARBA" id="ARBA00023242"/>
    </source>
</evidence>
<dbReference type="InParanoid" id="A0A2I2ZJB4"/>
<keyword evidence="4" id="KW-0479">Metal-binding</keyword>
<dbReference type="SUPFAM" id="SSF109640">
    <property type="entry name" value="KRAB domain (Kruppel-associated box)"/>
    <property type="match status" value="1"/>
</dbReference>
<dbReference type="OMA" id="EQNKESW"/>
<comment type="function">
    <text evidence="1">May be involved in transcriptional regulation.</text>
</comment>
<reference evidence="15" key="3">
    <citation type="submission" date="2025-08" db="UniProtKB">
        <authorList>
            <consortium name="Ensembl"/>
        </authorList>
    </citation>
    <scope>IDENTIFICATION</scope>
</reference>
<dbReference type="FunFam" id="3.30.160.60:FF:001181">
    <property type="entry name" value="Zinc finger protein 311"/>
    <property type="match status" value="1"/>
</dbReference>
<dbReference type="FunFam" id="3.30.160.60:FF:001868">
    <property type="entry name" value="Zinc finger protein 264"/>
    <property type="match status" value="1"/>
</dbReference>
<reference evidence="16" key="1">
    <citation type="submission" date="2011-05" db="EMBL/GenBank/DDBJ databases">
        <title>Insights into the evolution of the great apes provided by the gorilla genome.</title>
        <authorList>
            <person name="Scally A."/>
        </authorList>
    </citation>
    <scope>NUCLEOTIDE SEQUENCE [LARGE SCALE GENOMIC DNA]</scope>
</reference>
<dbReference type="SUPFAM" id="SSF57667">
    <property type="entry name" value="beta-beta-alpha zinc fingers"/>
    <property type="match status" value="4"/>
</dbReference>
<dbReference type="InterPro" id="IPR036236">
    <property type="entry name" value="Znf_C2H2_sf"/>
</dbReference>
<dbReference type="GeneID" id="101131123"/>
<keyword evidence="10" id="KW-0804">Transcription</keyword>
<dbReference type="InterPro" id="IPR050329">
    <property type="entry name" value="GLI_C2H2-zinc-finger"/>
</dbReference>
<dbReference type="Pfam" id="PF13465">
    <property type="entry name" value="zf-H2C2_2"/>
    <property type="match status" value="1"/>
</dbReference>
<dbReference type="AlphaFoldDB" id="A0A2I2ZJB4"/>
<evidence type="ECO:0000313" key="15">
    <source>
        <dbReference type="Ensembl" id="ENSGGOP00000047325.1"/>
    </source>
</evidence>
<dbReference type="Bgee" id="ENSGGOG00000043913">
    <property type="expression patterns" value="Expressed in testis"/>
</dbReference>
<keyword evidence="11" id="KW-0539">Nucleus</keyword>
<keyword evidence="16" id="KW-1185">Reference proteome</keyword>
<evidence type="ECO:0000256" key="3">
    <source>
        <dbReference type="ARBA" id="ARBA00006991"/>
    </source>
</evidence>
<dbReference type="Proteomes" id="UP000001519">
    <property type="component" value="Chromosome 7"/>
</dbReference>
<feature type="domain" description="C2H2-type" evidence="13">
    <location>
        <begin position="240"/>
        <end position="267"/>
    </location>
</feature>
<evidence type="ECO:0000256" key="12">
    <source>
        <dbReference type="PROSITE-ProRule" id="PRU00042"/>
    </source>
</evidence>
<evidence type="ECO:0000259" key="13">
    <source>
        <dbReference type="PROSITE" id="PS50157"/>
    </source>
</evidence>
<evidence type="ECO:0000313" key="16">
    <source>
        <dbReference type="Proteomes" id="UP000001519"/>
    </source>
</evidence>
<comment type="subcellular location">
    <subcellularLocation>
        <location evidence="2">Nucleus</location>
    </subcellularLocation>
</comment>
<dbReference type="PROSITE" id="PS50805">
    <property type="entry name" value="KRAB"/>
    <property type="match status" value="1"/>
</dbReference>
<feature type="domain" description="C2H2-type" evidence="13">
    <location>
        <begin position="324"/>
        <end position="351"/>
    </location>
</feature>
<dbReference type="GO" id="GO:0005634">
    <property type="term" value="C:nucleus"/>
    <property type="evidence" value="ECO:0007669"/>
    <property type="project" value="UniProtKB-SubCell"/>
</dbReference>
<comment type="similarity">
    <text evidence="3">Belongs to the krueppel C2H2-type zinc-finger protein family.</text>
</comment>
<evidence type="ECO:0000259" key="14">
    <source>
        <dbReference type="PROSITE" id="PS50805"/>
    </source>
</evidence>
<evidence type="ECO:0000256" key="7">
    <source>
        <dbReference type="ARBA" id="ARBA00022833"/>
    </source>
</evidence>
<proteinExistence type="inferred from homology"/>
<dbReference type="Pfam" id="PF01352">
    <property type="entry name" value="KRAB"/>
    <property type="match status" value="1"/>
</dbReference>
<sequence>MAERPGSPGSREMRLLTFRDIAIEFSLEEWQCLDCAQQNLYRDVMLENYRNLVSLGIADSKPDLITCLEQNKEAWNIKRNEMVAKHPVTCSHFTQDLHPEQGIKHSLQKVIPRTYGKCGHENLQFKKCCKSVGECEVHKGGYNEVKQCLSNIQNKIFQTHKCVIVFGKFSNCNRHETRYTGKKHFKCKKYGKLFCMPSHLNQHQIIHTKKSYKCEECGKSFKRSSNCTTHKRIHTGEKPYRCEECGRAFRWPSNLTRHKRIHTGEKPYTCEECGQAFRRSSTLTNHKRIHTGERPYTCEECGKAFSVSSTLNDHKRIHTGEKPYTCEECGRAFNCSSTLKTHKRIHTGEKPYKCEECDKAFKRHSSLAKHKIIHTGEKPYKCK</sequence>
<dbReference type="SMART" id="SM00349">
    <property type="entry name" value="KRAB"/>
    <property type="match status" value="1"/>
</dbReference>
<evidence type="ECO:0000256" key="5">
    <source>
        <dbReference type="ARBA" id="ARBA00022737"/>
    </source>
</evidence>
<dbReference type="InterPro" id="IPR036051">
    <property type="entry name" value="KRAB_dom_sf"/>
</dbReference>
<evidence type="ECO:0000256" key="1">
    <source>
        <dbReference type="ARBA" id="ARBA00003767"/>
    </source>
</evidence>
<evidence type="ECO:0000256" key="4">
    <source>
        <dbReference type="ARBA" id="ARBA00022723"/>
    </source>
</evidence>
<dbReference type="EMBL" id="CABD030051960">
    <property type="status" value="NOT_ANNOTATED_CDS"/>
    <property type="molecule type" value="Genomic_DNA"/>
</dbReference>
<dbReference type="CDD" id="cd07765">
    <property type="entry name" value="KRAB_A-box"/>
    <property type="match status" value="1"/>
</dbReference>